<dbReference type="Proteomes" id="UP000612746">
    <property type="component" value="Unassembled WGS sequence"/>
</dbReference>
<gene>
    <name evidence="1" type="ORF">INT44_003385</name>
</gene>
<evidence type="ECO:0000313" key="2">
    <source>
        <dbReference type="Proteomes" id="UP000612746"/>
    </source>
</evidence>
<protein>
    <submittedName>
        <fullName evidence="1">Uncharacterized protein</fullName>
    </submittedName>
</protein>
<evidence type="ECO:0000313" key="1">
    <source>
        <dbReference type="EMBL" id="KAG2180383.1"/>
    </source>
</evidence>
<sequence>MMDYDSNFIEYDDEEAINSRLGSRFIVLKQTHFIAHYEQQQDKCSYSCRNRVMKQLISDNPWTRYYYDYLEIVDDVLCSREPPYLLFTNECVRGSHAEDGSIIANYTTVDIRSFAEITKSKQCDDRFFMVNLGDDQYLCCNIQTLKIYKYHACVRYCFLLSIYCGEPEDQFKELDSAYEELKSLTPLPKHPNFILLDIEGNPVEENTEYHLGMCDFDDGFLDFSDGKLSRSSFDNKVEILAVKYSIVHGIHYLTYNNKYLHVADGIDEISLTDQLPKKHQRLQFIVTERNTFMIFKWNQRVWFDFETSSGNYSALQFEDEKLFISGTGLQAFFLKRV</sequence>
<dbReference type="OrthoDB" id="5579563at2759"/>
<reference evidence="1" key="1">
    <citation type="submission" date="2020-12" db="EMBL/GenBank/DDBJ databases">
        <title>Metabolic potential, ecology and presence of endohyphal bacteria is reflected in genomic diversity of Mucoromycotina.</title>
        <authorList>
            <person name="Muszewska A."/>
            <person name="Okrasinska A."/>
            <person name="Steczkiewicz K."/>
            <person name="Drgas O."/>
            <person name="Orlowska M."/>
            <person name="Perlinska-Lenart U."/>
            <person name="Aleksandrzak-Piekarczyk T."/>
            <person name="Szatraj K."/>
            <person name="Zielenkiewicz U."/>
            <person name="Pilsyk S."/>
            <person name="Malc E."/>
            <person name="Mieczkowski P."/>
            <person name="Kruszewska J.S."/>
            <person name="Biernat P."/>
            <person name="Pawlowska J."/>
        </authorList>
    </citation>
    <scope>NUCLEOTIDE SEQUENCE</scope>
    <source>
        <strain evidence="1">WA0000051536</strain>
    </source>
</reference>
<keyword evidence="2" id="KW-1185">Reference proteome</keyword>
<comment type="caution">
    <text evidence="1">The sequence shown here is derived from an EMBL/GenBank/DDBJ whole genome shotgun (WGS) entry which is preliminary data.</text>
</comment>
<name>A0A8H7UHU0_9FUNG</name>
<organism evidence="1 2">
    <name type="scientific">Umbelopsis vinacea</name>
    <dbReference type="NCBI Taxonomy" id="44442"/>
    <lineage>
        <taxon>Eukaryota</taxon>
        <taxon>Fungi</taxon>
        <taxon>Fungi incertae sedis</taxon>
        <taxon>Mucoromycota</taxon>
        <taxon>Mucoromycotina</taxon>
        <taxon>Umbelopsidomycetes</taxon>
        <taxon>Umbelopsidales</taxon>
        <taxon>Umbelopsidaceae</taxon>
        <taxon>Umbelopsis</taxon>
    </lineage>
</organism>
<dbReference type="AlphaFoldDB" id="A0A8H7UHU0"/>
<proteinExistence type="predicted"/>
<accession>A0A8H7UHU0</accession>
<dbReference type="EMBL" id="JAEPRA010000009">
    <property type="protein sequence ID" value="KAG2180383.1"/>
    <property type="molecule type" value="Genomic_DNA"/>
</dbReference>